<dbReference type="PANTHER" id="PTHR37299:SF1">
    <property type="entry name" value="STAGE 0 SPORULATION PROTEIN A HOMOLOG"/>
    <property type="match status" value="1"/>
</dbReference>
<dbReference type="eggNOG" id="COG3279">
    <property type="taxonomic scope" value="Bacteria"/>
</dbReference>
<dbReference type="InterPro" id="IPR001789">
    <property type="entry name" value="Sig_transdc_resp-reg_receiver"/>
</dbReference>
<dbReference type="PROSITE" id="PS50930">
    <property type="entry name" value="HTH_LYTTR"/>
    <property type="match status" value="1"/>
</dbReference>
<evidence type="ECO:0000259" key="3">
    <source>
        <dbReference type="PROSITE" id="PS50930"/>
    </source>
</evidence>
<dbReference type="Gene3D" id="3.40.50.2300">
    <property type="match status" value="1"/>
</dbReference>
<evidence type="ECO:0000313" key="5">
    <source>
        <dbReference type="Proteomes" id="UP000007013"/>
    </source>
</evidence>
<dbReference type="SMART" id="SM00448">
    <property type="entry name" value="REC"/>
    <property type="match status" value="1"/>
</dbReference>
<feature type="modified residue" description="4-aspartylphosphate" evidence="1">
    <location>
        <position position="55"/>
    </location>
</feature>
<evidence type="ECO:0000256" key="1">
    <source>
        <dbReference type="PROSITE-ProRule" id="PRU00169"/>
    </source>
</evidence>
<dbReference type="EMBL" id="CP001032">
    <property type="protein sequence ID" value="ACB77187.1"/>
    <property type="molecule type" value="Genomic_DNA"/>
</dbReference>
<feature type="domain" description="HTH LytTR-type" evidence="3">
    <location>
        <begin position="161"/>
        <end position="265"/>
    </location>
</feature>
<name>B1ZZB5_OPITP</name>
<organism evidence="4 5">
    <name type="scientific">Opitutus terrae (strain DSM 11246 / JCM 15787 / PB90-1)</name>
    <dbReference type="NCBI Taxonomy" id="452637"/>
    <lineage>
        <taxon>Bacteria</taxon>
        <taxon>Pseudomonadati</taxon>
        <taxon>Verrucomicrobiota</taxon>
        <taxon>Opitutia</taxon>
        <taxon>Opitutales</taxon>
        <taxon>Opitutaceae</taxon>
        <taxon>Opitutus</taxon>
    </lineage>
</organism>
<dbReference type="Gene3D" id="2.40.50.1020">
    <property type="entry name" value="LytTr DNA-binding domain"/>
    <property type="match status" value="1"/>
</dbReference>
<protein>
    <submittedName>
        <fullName evidence="4">Two component transcriptional regulator, LytTR family</fullName>
    </submittedName>
</protein>
<dbReference type="InterPro" id="IPR011006">
    <property type="entry name" value="CheY-like_superfamily"/>
</dbReference>
<dbReference type="STRING" id="452637.Oter_3913"/>
<feature type="domain" description="Response regulatory" evidence="2">
    <location>
        <begin position="4"/>
        <end position="117"/>
    </location>
</feature>
<gene>
    <name evidence="4" type="ordered locus">Oter_3913</name>
</gene>
<reference evidence="4 5" key="1">
    <citation type="journal article" date="2011" name="J. Bacteriol.">
        <title>Genome sequence of the verrucomicrobium Opitutus terrae PB90-1, an abundant inhabitant of rice paddy soil ecosystems.</title>
        <authorList>
            <person name="van Passel M.W."/>
            <person name="Kant R."/>
            <person name="Palva A."/>
            <person name="Copeland A."/>
            <person name="Lucas S."/>
            <person name="Lapidus A."/>
            <person name="Glavina del Rio T."/>
            <person name="Pitluck S."/>
            <person name="Goltsman E."/>
            <person name="Clum A."/>
            <person name="Sun H."/>
            <person name="Schmutz J."/>
            <person name="Larimer F.W."/>
            <person name="Land M.L."/>
            <person name="Hauser L."/>
            <person name="Kyrpides N."/>
            <person name="Mikhailova N."/>
            <person name="Richardson P.P."/>
            <person name="Janssen P.H."/>
            <person name="de Vos W.M."/>
            <person name="Smidt H."/>
        </authorList>
    </citation>
    <scope>NUCLEOTIDE SEQUENCE [LARGE SCALE GENOMIC DNA]</scope>
    <source>
        <strain evidence="5">DSM 11246 / JCM 15787 / PB90-1</strain>
    </source>
</reference>
<evidence type="ECO:0000259" key="2">
    <source>
        <dbReference type="PROSITE" id="PS50110"/>
    </source>
</evidence>
<keyword evidence="5" id="KW-1185">Reference proteome</keyword>
<dbReference type="SUPFAM" id="SSF52172">
    <property type="entry name" value="CheY-like"/>
    <property type="match status" value="1"/>
</dbReference>
<keyword evidence="1" id="KW-0597">Phosphoprotein</keyword>
<sequence length="268" mass="30628">MKVRVLIVDDEPLARSVIRHWLADKRGAEIVGECGNGVAALELLRQQRVDVLFLDVQMPEMDGFALLRRARAIEIPVVIFVTAYDKYALQAFAAHALDYLLKPFDKERFDHAFKRARLALEQVRAAGEYRTRVRALLDTLELPVGEEARAQDRQLVFSSRLALRQDGKIVLVRTSDVHWLEAEGDYVRIHTRERRHLLHDTLSHLATQLDPRLFVRVHRSAVVNVECIRELEPSSNGEFEIVLVDGRRLHSSRTHRDDLLAALGRPAG</sequence>
<dbReference type="PROSITE" id="PS50110">
    <property type="entry name" value="RESPONSE_REGULATORY"/>
    <property type="match status" value="1"/>
</dbReference>
<dbReference type="KEGG" id="ote:Oter_3913"/>
<dbReference type="GO" id="GO:0003677">
    <property type="term" value="F:DNA binding"/>
    <property type="evidence" value="ECO:0007669"/>
    <property type="project" value="InterPro"/>
</dbReference>
<dbReference type="Pfam" id="PF04397">
    <property type="entry name" value="LytTR"/>
    <property type="match status" value="1"/>
</dbReference>
<dbReference type="GO" id="GO:0000156">
    <property type="term" value="F:phosphorelay response regulator activity"/>
    <property type="evidence" value="ECO:0007669"/>
    <property type="project" value="InterPro"/>
</dbReference>
<accession>B1ZZB5</accession>
<dbReference type="PANTHER" id="PTHR37299">
    <property type="entry name" value="TRANSCRIPTIONAL REGULATOR-RELATED"/>
    <property type="match status" value="1"/>
</dbReference>
<dbReference type="InterPro" id="IPR007492">
    <property type="entry name" value="LytTR_DNA-bd_dom"/>
</dbReference>
<dbReference type="InterPro" id="IPR046947">
    <property type="entry name" value="LytR-like"/>
</dbReference>
<dbReference type="RefSeq" id="WP_012376716.1">
    <property type="nucleotide sequence ID" value="NC_010571.1"/>
</dbReference>
<dbReference type="SMART" id="SM00850">
    <property type="entry name" value="LytTR"/>
    <property type="match status" value="1"/>
</dbReference>
<dbReference type="AlphaFoldDB" id="B1ZZB5"/>
<dbReference type="HOGENOM" id="CLU_000445_14_1_0"/>
<dbReference type="OrthoDB" id="9809318at2"/>
<dbReference type="Pfam" id="PF00072">
    <property type="entry name" value="Response_reg"/>
    <property type="match status" value="1"/>
</dbReference>
<evidence type="ECO:0000313" key="4">
    <source>
        <dbReference type="EMBL" id="ACB77187.1"/>
    </source>
</evidence>
<dbReference type="Proteomes" id="UP000007013">
    <property type="component" value="Chromosome"/>
</dbReference>
<proteinExistence type="predicted"/>